<reference evidence="11" key="1">
    <citation type="submission" date="2025-08" db="UniProtKB">
        <authorList>
            <consortium name="RefSeq"/>
        </authorList>
    </citation>
    <scope>IDENTIFICATION</scope>
</reference>
<dbReference type="PROSITE" id="PS51055">
    <property type="entry name" value="ITAM_1"/>
    <property type="match status" value="1"/>
</dbReference>
<dbReference type="PANTHER" id="PTHR10570">
    <property type="entry name" value="T-CELL SURFACE GLYCOPROTEIN CD3 GAMMA CHAIN / DELTA CHAIN"/>
    <property type="match status" value="1"/>
</dbReference>
<evidence type="ECO:0000256" key="9">
    <source>
        <dbReference type="SAM" id="SignalP"/>
    </source>
</evidence>
<evidence type="ECO:0000256" key="1">
    <source>
        <dbReference type="ARBA" id="ARBA00004479"/>
    </source>
</evidence>
<dbReference type="KEGG" id="char:116221835"/>
<gene>
    <name evidence="11" type="primary">LOC116221835</name>
</gene>
<evidence type="ECO:0000256" key="4">
    <source>
        <dbReference type="ARBA" id="ARBA00022989"/>
    </source>
</evidence>
<feature type="region of interest" description="Disordered" evidence="7">
    <location>
        <begin position="138"/>
        <end position="162"/>
    </location>
</feature>
<accession>A0A6P8G160</accession>
<evidence type="ECO:0000256" key="2">
    <source>
        <dbReference type="ARBA" id="ARBA00022692"/>
    </source>
</evidence>
<keyword evidence="10" id="KW-1185">Reference proteome</keyword>
<dbReference type="GO" id="GO:0045059">
    <property type="term" value="P:positive thymic T cell selection"/>
    <property type="evidence" value="ECO:0007669"/>
    <property type="project" value="TreeGrafter"/>
</dbReference>
<evidence type="ECO:0000256" key="6">
    <source>
        <dbReference type="ARBA" id="ARBA00023170"/>
    </source>
</evidence>
<name>A0A6P8G160_CLUHA</name>
<feature type="compositionally biased region" description="Polar residues" evidence="7">
    <location>
        <begin position="138"/>
        <end position="149"/>
    </location>
</feature>
<evidence type="ECO:0000313" key="10">
    <source>
        <dbReference type="Proteomes" id="UP000515152"/>
    </source>
</evidence>
<feature type="signal peptide" evidence="9">
    <location>
        <begin position="1"/>
        <end position="19"/>
    </location>
</feature>
<feature type="chain" id="PRO_5028386851" evidence="9">
    <location>
        <begin position="20"/>
        <end position="183"/>
    </location>
</feature>
<keyword evidence="5 8" id="KW-0472">Membrane</keyword>
<dbReference type="AlphaFoldDB" id="A0A6P8G160"/>
<organism evidence="10 11">
    <name type="scientific">Clupea harengus</name>
    <name type="common">Atlantic herring</name>
    <dbReference type="NCBI Taxonomy" id="7950"/>
    <lineage>
        <taxon>Eukaryota</taxon>
        <taxon>Metazoa</taxon>
        <taxon>Chordata</taxon>
        <taxon>Craniata</taxon>
        <taxon>Vertebrata</taxon>
        <taxon>Euteleostomi</taxon>
        <taxon>Actinopterygii</taxon>
        <taxon>Neopterygii</taxon>
        <taxon>Teleostei</taxon>
        <taxon>Clupei</taxon>
        <taxon>Clupeiformes</taxon>
        <taxon>Clupeoidei</taxon>
        <taxon>Clupeidae</taxon>
        <taxon>Clupea</taxon>
    </lineage>
</organism>
<feature type="transmembrane region" description="Helical" evidence="8">
    <location>
        <begin position="110"/>
        <end position="134"/>
    </location>
</feature>
<dbReference type="InterPro" id="IPR003110">
    <property type="entry name" value="Phos_immunorcpt_sig_ITAM"/>
</dbReference>
<protein>
    <submittedName>
        <fullName evidence="11">T-cell surface glycoprotein CD3 gamma chain</fullName>
    </submittedName>
</protein>
<keyword evidence="2 8" id="KW-0812">Transmembrane</keyword>
<dbReference type="InterPro" id="IPR015484">
    <property type="entry name" value="CD3_esu/gsu/dsu"/>
</dbReference>
<sequence length="183" mass="19954">MKTIAFSLGVLLLIGAAKATGSFDIKATKDGEGIKLSCSGGSFWENKGKLINASMTDLTLPYEDARSGEYECFHTDADADADADADSKKISKGTIHVRFRTCENCIELNWPALVGIILGNVVATILIGVSVYYISTQSKGPSFPSNKASQESDRRNLIPNDATYQQLNPVRRDEYGVIAQRRR</sequence>
<dbReference type="OrthoDB" id="8941324at2759"/>
<keyword evidence="4 8" id="KW-1133">Transmembrane helix</keyword>
<keyword evidence="3" id="KW-0391">Immunity</keyword>
<keyword evidence="6" id="KW-0675">Receptor</keyword>
<dbReference type="GO" id="GO:0007166">
    <property type="term" value="P:cell surface receptor signaling pathway"/>
    <property type="evidence" value="ECO:0007669"/>
    <property type="project" value="InterPro"/>
</dbReference>
<evidence type="ECO:0000256" key="8">
    <source>
        <dbReference type="SAM" id="Phobius"/>
    </source>
</evidence>
<proteinExistence type="predicted"/>
<dbReference type="RefSeq" id="XP_031429395.1">
    <property type="nucleotide sequence ID" value="XM_031573535.2"/>
</dbReference>
<comment type="subcellular location">
    <subcellularLocation>
        <location evidence="1">Membrane</location>
        <topology evidence="1">Single-pass type I membrane protein</topology>
    </subcellularLocation>
</comment>
<dbReference type="GO" id="GO:0004888">
    <property type="term" value="F:transmembrane signaling receptor activity"/>
    <property type="evidence" value="ECO:0007669"/>
    <property type="project" value="InterPro"/>
</dbReference>
<dbReference type="GeneID" id="116221835"/>
<dbReference type="GO" id="GO:0009897">
    <property type="term" value="C:external side of plasma membrane"/>
    <property type="evidence" value="ECO:0007669"/>
    <property type="project" value="TreeGrafter"/>
</dbReference>
<evidence type="ECO:0000256" key="5">
    <source>
        <dbReference type="ARBA" id="ARBA00023136"/>
    </source>
</evidence>
<dbReference type="Proteomes" id="UP000515152">
    <property type="component" value="Chromosome 9"/>
</dbReference>
<dbReference type="GO" id="GO:0042105">
    <property type="term" value="C:alpha-beta T cell receptor complex"/>
    <property type="evidence" value="ECO:0007669"/>
    <property type="project" value="TreeGrafter"/>
</dbReference>
<evidence type="ECO:0000256" key="3">
    <source>
        <dbReference type="ARBA" id="ARBA00022859"/>
    </source>
</evidence>
<evidence type="ECO:0000313" key="11">
    <source>
        <dbReference type="RefSeq" id="XP_031429395.1"/>
    </source>
</evidence>
<dbReference type="PANTHER" id="PTHR10570:SF8">
    <property type="entry name" value="T-CELL SURFACE GLYCOPROTEIN CD3 GAMMA CHAIN"/>
    <property type="match status" value="1"/>
</dbReference>
<keyword evidence="9" id="KW-0732">Signal</keyword>
<evidence type="ECO:0000256" key="7">
    <source>
        <dbReference type="SAM" id="MobiDB-lite"/>
    </source>
</evidence>